<proteinExistence type="predicted"/>
<organism evidence="1 2">
    <name type="scientific">Amblyomma americanum</name>
    <name type="common">Lone star tick</name>
    <dbReference type="NCBI Taxonomy" id="6943"/>
    <lineage>
        <taxon>Eukaryota</taxon>
        <taxon>Metazoa</taxon>
        <taxon>Ecdysozoa</taxon>
        <taxon>Arthropoda</taxon>
        <taxon>Chelicerata</taxon>
        <taxon>Arachnida</taxon>
        <taxon>Acari</taxon>
        <taxon>Parasitiformes</taxon>
        <taxon>Ixodida</taxon>
        <taxon>Ixodoidea</taxon>
        <taxon>Ixodidae</taxon>
        <taxon>Amblyomminae</taxon>
        <taxon>Amblyomma</taxon>
    </lineage>
</organism>
<sequence>MEKKHYSCRHHFFKQAVIKTRQFCKYVFDSDSGLNSACFKNTSALQSAAAVTSASGGLPVLPSRLSNDVMHLRSNLETTAWHFFHLAAPHGPSKSRT</sequence>
<comment type="caution">
    <text evidence="1">The sequence shown here is derived from an EMBL/GenBank/DDBJ whole genome shotgun (WGS) entry which is preliminary data.</text>
</comment>
<name>A0AAQ4EZK4_AMBAM</name>
<accession>A0AAQ4EZK4</accession>
<dbReference type="Proteomes" id="UP001321473">
    <property type="component" value="Unassembled WGS sequence"/>
</dbReference>
<gene>
    <name evidence="1" type="ORF">V5799_018722</name>
</gene>
<keyword evidence="2" id="KW-1185">Reference proteome</keyword>
<dbReference type="EMBL" id="JARKHS020009363">
    <property type="protein sequence ID" value="KAK8779938.1"/>
    <property type="molecule type" value="Genomic_DNA"/>
</dbReference>
<evidence type="ECO:0000313" key="1">
    <source>
        <dbReference type="EMBL" id="KAK8779938.1"/>
    </source>
</evidence>
<dbReference type="AlphaFoldDB" id="A0AAQ4EZK4"/>
<evidence type="ECO:0000313" key="2">
    <source>
        <dbReference type="Proteomes" id="UP001321473"/>
    </source>
</evidence>
<reference evidence="1 2" key="1">
    <citation type="journal article" date="2023" name="Arcadia Sci">
        <title>De novo assembly of a long-read Amblyomma americanum tick genome.</title>
        <authorList>
            <person name="Chou S."/>
            <person name="Poskanzer K.E."/>
            <person name="Rollins M."/>
            <person name="Thuy-Boun P.S."/>
        </authorList>
    </citation>
    <scope>NUCLEOTIDE SEQUENCE [LARGE SCALE GENOMIC DNA]</scope>
    <source>
        <strain evidence="1">F_SG_1</strain>
        <tissue evidence="1">Salivary glands</tissue>
    </source>
</reference>
<protein>
    <submittedName>
        <fullName evidence="1">Uncharacterized protein</fullName>
    </submittedName>
</protein>